<organism evidence="1 2">
    <name type="scientific">Armadillidium nasatum</name>
    <dbReference type="NCBI Taxonomy" id="96803"/>
    <lineage>
        <taxon>Eukaryota</taxon>
        <taxon>Metazoa</taxon>
        <taxon>Ecdysozoa</taxon>
        <taxon>Arthropoda</taxon>
        <taxon>Crustacea</taxon>
        <taxon>Multicrustacea</taxon>
        <taxon>Malacostraca</taxon>
        <taxon>Eumalacostraca</taxon>
        <taxon>Peracarida</taxon>
        <taxon>Isopoda</taxon>
        <taxon>Oniscidea</taxon>
        <taxon>Crinocheta</taxon>
        <taxon>Armadillidiidae</taxon>
        <taxon>Armadillidium</taxon>
    </lineage>
</organism>
<dbReference type="EMBL" id="SEYY01000257">
    <property type="protein sequence ID" value="KAB7507710.1"/>
    <property type="molecule type" value="Genomic_DNA"/>
</dbReference>
<accession>A0A5N5TNG8</accession>
<dbReference type="Proteomes" id="UP000326759">
    <property type="component" value="Unassembled WGS sequence"/>
</dbReference>
<protein>
    <submittedName>
        <fullName evidence="1">Uncharacterized protein</fullName>
    </submittedName>
</protein>
<proteinExistence type="predicted"/>
<evidence type="ECO:0000313" key="1">
    <source>
        <dbReference type="EMBL" id="KAB7507710.1"/>
    </source>
</evidence>
<name>A0A5N5TNG8_9CRUS</name>
<gene>
    <name evidence="1" type="ORF">Anas_04646</name>
</gene>
<evidence type="ECO:0000313" key="2">
    <source>
        <dbReference type="Proteomes" id="UP000326759"/>
    </source>
</evidence>
<dbReference type="AlphaFoldDB" id="A0A5N5TNG8"/>
<keyword evidence="2" id="KW-1185">Reference proteome</keyword>
<sequence>MGGALTKGGLLDALPSLGATPLHVVIYDVIFHKMIEKLSFMFGEFGNKNFTRDLLTRKLFSIFNNIFKERTNLLAPLFSFTRTKQINWKKRTCKMLALRLSRAFRFISRVLLQYDFHI</sequence>
<reference evidence="1 2" key="1">
    <citation type="journal article" date="2019" name="PLoS Biol.">
        <title>Sex chromosomes control vertical transmission of feminizing Wolbachia symbionts in an isopod.</title>
        <authorList>
            <person name="Becking T."/>
            <person name="Chebbi M.A."/>
            <person name="Giraud I."/>
            <person name="Moumen B."/>
            <person name="Laverre T."/>
            <person name="Caubet Y."/>
            <person name="Peccoud J."/>
            <person name="Gilbert C."/>
            <person name="Cordaux R."/>
        </authorList>
    </citation>
    <scope>NUCLEOTIDE SEQUENCE [LARGE SCALE GENOMIC DNA]</scope>
    <source>
        <strain evidence="1">ANa2</strain>
        <tissue evidence="1">Whole body excluding digestive tract and cuticle</tissue>
    </source>
</reference>
<comment type="caution">
    <text evidence="1">The sequence shown here is derived from an EMBL/GenBank/DDBJ whole genome shotgun (WGS) entry which is preliminary data.</text>
</comment>